<keyword evidence="4" id="KW-1133">Transmembrane helix</keyword>
<feature type="transmembrane region" description="Helical" evidence="4">
    <location>
        <begin position="6"/>
        <end position="26"/>
    </location>
</feature>
<dbReference type="InterPro" id="IPR029044">
    <property type="entry name" value="Nucleotide-diphossugar_trans"/>
</dbReference>
<comment type="similarity">
    <text evidence="1">Belongs to the glycosyltransferase 2 family.</text>
</comment>
<organism evidence="6 7">
    <name type="scientific">Adhaeribacter terreus</name>
    <dbReference type="NCBI Taxonomy" id="529703"/>
    <lineage>
        <taxon>Bacteria</taxon>
        <taxon>Pseudomonadati</taxon>
        <taxon>Bacteroidota</taxon>
        <taxon>Cytophagia</taxon>
        <taxon>Cytophagales</taxon>
        <taxon>Hymenobacteraceae</taxon>
        <taxon>Adhaeribacter</taxon>
    </lineage>
</organism>
<keyword evidence="2 6" id="KW-0328">Glycosyltransferase</keyword>
<feature type="domain" description="Glycosyltransferase 2-like" evidence="5">
    <location>
        <begin position="42"/>
        <end position="147"/>
    </location>
</feature>
<proteinExistence type="inferred from homology"/>
<dbReference type="EMBL" id="JBHSKT010000002">
    <property type="protein sequence ID" value="MFC5269950.1"/>
    <property type="molecule type" value="Genomic_DNA"/>
</dbReference>
<feature type="transmembrane region" description="Helical" evidence="4">
    <location>
        <begin position="311"/>
        <end position="334"/>
    </location>
</feature>
<feature type="transmembrane region" description="Helical" evidence="4">
    <location>
        <begin position="341"/>
        <end position="363"/>
    </location>
</feature>
<dbReference type="InterPro" id="IPR001173">
    <property type="entry name" value="Glyco_trans_2-like"/>
</dbReference>
<dbReference type="CDD" id="cd04192">
    <property type="entry name" value="GT_2_like_e"/>
    <property type="match status" value="1"/>
</dbReference>
<dbReference type="GO" id="GO:0016757">
    <property type="term" value="F:glycosyltransferase activity"/>
    <property type="evidence" value="ECO:0007669"/>
    <property type="project" value="UniProtKB-KW"/>
</dbReference>
<dbReference type="PANTHER" id="PTHR43630:SF1">
    <property type="entry name" value="POLY-BETA-1,6-N-ACETYL-D-GLUCOSAMINE SYNTHASE"/>
    <property type="match status" value="1"/>
</dbReference>
<evidence type="ECO:0000256" key="2">
    <source>
        <dbReference type="ARBA" id="ARBA00022676"/>
    </source>
</evidence>
<evidence type="ECO:0000313" key="7">
    <source>
        <dbReference type="Proteomes" id="UP001596161"/>
    </source>
</evidence>
<evidence type="ECO:0000256" key="4">
    <source>
        <dbReference type="SAM" id="Phobius"/>
    </source>
</evidence>
<dbReference type="Proteomes" id="UP001596161">
    <property type="component" value="Unassembled WGS sequence"/>
</dbReference>
<reference evidence="7" key="1">
    <citation type="journal article" date="2019" name="Int. J. Syst. Evol. Microbiol.">
        <title>The Global Catalogue of Microorganisms (GCM) 10K type strain sequencing project: providing services to taxonomists for standard genome sequencing and annotation.</title>
        <authorList>
            <consortium name="The Broad Institute Genomics Platform"/>
            <consortium name="The Broad Institute Genome Sequencing Center for Infectious Disease"/>
            <person name="Wu L."/>
            <person name="Ma J."/>
        </authorList>
    </citation>
    <scope>NUCLEOTIDE SEQUENCE [LARGE SCALE GENOMIC DNA]</scope>
    <source>
        <strain evidence="7">KACC 12602</strain>
    </source>
</reference>
<keyword evidence="4" id="KW-0472">Membrane</keyword>
<protein>
    <submittedName>
        <fullName evidence="6">Glycosyltransferase</fullName>
        <ecNumber evidence="6">2.4.-.-</ecNumber>
    </submittedName>
</protein>
<feature type="transmembrane region" description="Helical" evidence="4">
    <location>
        <begin position="283"/>
        <end position="305"/>
    </location>
</feature>
<dbReference type="PANTHER" id="PTHR43630">
    <property type="entry name" value="POLY-BETA-1,6-N-ACETYL-D-GLUCOSAMINE SYNTHASE"/>
    <property type="match status" value="1"/>
</dbReference>
<keyword evidence="4" id="KW-0812">Transmembrane</keyword>
<dbReference type="EC" id="2.4.-.-" evidence="6"/>
<keyword evidence="7" id="KW-1185">Reference proteome</keyword>
<name>A0ABW0E9J3_9BACT</name>
<dbReference type="Gene3D" id="3.90.550.10">
    <property type="entry name" value="Spore Coat Polysaccharide Biosynthesis Protein SpsA, Chain A"/>
    <property type="match status" value="1"/>
</dbReference>
<dbReference type="Pfam" id="PF00535">
    <property type="entry name" value="Glycos_transf_2"/>
    <property type="match status" value="1"/>
</dbReference>
<gene>
    <name evidence="6" type="ORF">ACFPIB_04960</name>
</gene>
<dbReference type="SUPFAM" id="SSF53448">
    <property type="entry name" value="Nucleotide-diphospho-sugar transferases"/>
    <property type="match status" value="1"/>
</dbReference>
<evidence type="ECO:0000256" key="1">
    <source>
        <dbReference type="ARBA" id="ARBA00006739"/>
    </source>
</evidence>
<dbReference type="RefSeq" id="WP_378016327.1">
    <property type="nucleotide sequence ID" value="NZ_JBHSKT010000002.1"/>
</dbReference>
<evidence type="ECO:0000259" key="5">
    <source>
        <dbReference type="Pfam" id="PF00535"/>
    </source>
</evidence>
<evidence type="ECO:0000256" key="3">
    <source>
        <dbReference type="ARBA" id="ARBA00022679"/>
    </source>
</evidence>
<keyword evidence="3 6" id="KW-0808">Transferase</keyword>
<accession>A0ABW0E9J3</accession>
<evidence type="ECO:0000313" key="6">
    <source>
        <dbReference type="EMBL" id="MFC5269950.1"/>
    </source>
</evidence>
<comment type="caution">
    <text evidence="6">The sequence shown here is derived from an EMBL/GenBank/DDBJ whole genome shotgun (WGS) entry which is preliminary data.</text>
</comment>
<sequence length="381" mass="41960">MIALLTSLVLGYSVFIVAAIIGWLRLPSPELPESYKPQIKISVLIAVRNEAENIGLLLQDLAAQNYPKDLLEVLIIDDHSKDRTAEIVKHFIAGTDLSLRLLRLENGRGKGKKSAIAFGLEQANGELIVQTDGDCRLQPDWLKLLEYVYVSEGAKFISGPVCLTAQNSLFQKMQVVEFASLIGSGAASMGLGKPNMCNGANLAYEKAAFYAVNGFAGNEKIPSGDDEFLMHKIQAAFPGKVKFLKAKGGTVFTAACETLPQFLAQRIRWASKWKHYKNPAAQLLALLVFGVNLILPVALIFWLTGYLAGNIFWPAFLLKTTVDFVFLGLVLQFLGRTEYFIYIFPLQLVYMPYVVLTALAGLAGTYRWKGRTLKNNDGNGS</sequence>